<gene>
    <name evidence="3" type="ORF">PWN146_01365</name>
</gene>
<feature type="region of interest" description="Disordered" evidence="1">
    <location>
        <begin position="1"/>
        <end position="26"/>
    </location>
</feature>
<sequence>MQGRNVARKKKGNAPRPKTGPVKEKSNNRLAKVSAFLVGSGILVAILGAAYQYFAGSVSLAFVQSVGRAYEFQLTNDTPSDRTVTSFRIVPPDVQQVIYKVTEDVYATRDEKGQITLPGGNQSYVPAAEFKELDGQRLSANSSFKFRVPPLSNRTWMAPEAAIVDIRYEIDSSNPVLAAIEGIFDVLGFHSRQHTVRYLVIENYWTPSRSNSLNEAIRIFCRDSDTVAKSGSCANF</sequence>
<evidence type="ECO:0000313" key="3">
    <source>
        <dbReference type="EMBL" id="SAY42681.1"/>
    </source>
</evidence>
<evidence type="ECO:0000256" key="2">
    <source>
        <dbReference type="SAM" id="Phobius"/>
    </source>
</evidence>
<protein>
    <submittedName>
        <fullName evidence="3">Uncharacterized protein</fullName>
    </submittedName>
</protein>
<keyword evidence="2" id="KW-0472">Membrane</keyword>
<evidence type="ECO:0000256" key="1">
    <source>
        <dbReference type="SAM" id="MobiDB-lite"/>
    </source>
</evidence>
<proteinExistence type="predicted"/>
<dbReference type="EMBL" id="LT575490">
    <property type="protein sequence ID" value="SAY42681.1"/>
    <property type="molecule type" value="Genomic_DNA"/>
</dbReference>
<keyword evidence="2" id="KW-0812">Transmembrane</keyword>
<accession>A0A1C3HCB4</accession>
<feature type="transmembrane region" description="Helical" evidence="2">
    <location>
        <begin position="33"/>
        <end position="54"/>
    </location>
</feature>
<name>A0A1C3HCB4_SERMA</name>
<feature type="compositionally biased region" description="Basic residues" evidence="1">
    <location>
        <begin position="1"/>
        <end position="13"/>
    </location>
</feature>
<dbReference type="AlphaFoldDB" id="A0A1C3HCB4"/>
<keyword evidence="2" id="KW-1133">Transmembrane helix</keyword>
<reference evidence="3" key="1">
    <citation type="submission" date="2016-05" db="EMBL/GenBank/DDBJ databases">
        <authorList>
            <person name="Cock P.J.A."/>
            <person name="Cock P.J.A."/>
        </authorList>
    </citation>
    <scope>NUCLEOTIDE SEQUENCE</scope>
    <source>
        <strain evidence="3">PWN146_assembly</strain>
    </source>
</reference>
<organism evidence="3">
    <name type="scientific">Serratia marcescens</name>
    <dbReference type="NCBI Taxonomy" id="615"/>
    <lineage>
        <taxon>Bacteria</taxon>
        <taxon>Pseudomonadati</taxon>
        <taxon>Pseudomonadota</taxon>
        <taxon>Gammaproteobacteria</taxon>
        <taxon>Enterobacterales</taxon>
        <taxon>Yersiniaceae</taxon>
        <taxon>Serratia</taxon>
    </lineage>
</organism>